<dbReference type="Pfam" id="PF05979">
    <property type="entry name" value="DUF896"/>
    <property type="match status" value="1"/>
</dbReference>
<evidence type="ECO:0000313" key="5">
    <source>
        <dbReference type="Proteomes" id="UP000285120"/>
    </source>
</evidence>
<dbReference type="Gene3D" id="1.10.287.540">
    <property type="entry name" value="Helix hairpin bin"/>
    <property type="match status" value="1"/>
</dbReference>
<dbReference type="PANTHER" id="PTHR37300:SF1">
    <property type="entry name" value="UPF0291 PROTEIN YNZC"/>
    <property type="match status" value="1"/>
</dbReference>
<keyword evidence="1 2" id="KW-0963">Cytoplasm</keyword>
<gene>
    <name evidence="4" type="ORF">ATL39_0979</name>
</gene>
<evidence type="ECO:0000313" key="4">
    <source>
        <dbReference type="EMBL" id="RKD75280.1"/>
    </source>
</evidence>
<dbReference type="HAMAP" id="MF_01103">
    <property type="entry name" value="UPF0291"/>
    <property type="match status" value="1"/>
</dbReference>
<feature type="region of interest" description="Disordered" evidence="3">
    <location>
        <begin position="56"/>
        <end position="80"/>
    </location>
</feature>
<dbReference type="RefSeq" id="WP_120192171.1">
    <property type="nucleotide sequence ID" value="NZ_RAPK01000007.1"/>
</dbReference>
<sequence length="80" mass="9336">MLSQDKIARINELSQRAKTTGLSESESLEQHELREEYLQSFRSSFKDQLHSVKVVDPEGADVTPDKLDRSKKERKVYRSR</sequence>
<dbReference type="SUPFAM" id="SSF158221">
    <property type="entry name" value="YnzC-like"/>
    <property type="match status" value="1"/>
</dbReference>
<comment type="subcellular location">
    <subcellularLocation>
        <location evidence="2">Cytoplasm</location>
    </subcellularLocation>
</comment>
<comment type="similarity">
    <text evidence="2">Belongs to the UPF0291 family.</text>
</comment>
<evidence type="ECO:0000256" key="1">
    <source>
        <dbReference type="ARBA" id="ARBA00022490"/>
    </source>
</evidence>
<dbReference type="OrthoDB" id="390105at2"/>
<evidence type="ECO:0000256" key="3">
    <source>
        <dbReference type="SAM" id="MobiDB-lite"/>
    </source>
</evidence>
<dbReference type="PANTHER" id="PTHR37300">
    <property type="entry name" value="UPF0291 PROTEIN CBO2609/CLC_2481"/>
    <property type="match status" value="1"/>
</dbReference>
<dbReference type="Proteomes" id="UP000285120">
    <property type="component" value="Unassembled WGS sequence"/>
</dbReference>
<protein>
    <recommendedName>
        <fullName evidence="2">UPF0291 protein ATL39_0979</fullName>
    </recommendedName>
</protein>
<evidence type="ECO:0000256" key="2">
    <source>
        <dbReference type="HAMAP-Rule" id="MF_01103"/>
    </source>
</evidence>
<dbReference type="GO" id="GO:0005737">
    <property type="term" value="C:cytoplasm"/>
    <property type="evidence" value="ECO:0007669"/>
    <property type="project" value="UniProtKB-SubCell"/>
</dbReference>
<proteinExistence type="inferred from homology"/>
<organism evidence="4 5">
    <name type="scientific">Sinobaca qinghaiensis</name>
    <dbReference type="NCBI Taxonomy" id="342944"/>
    <lineage>
        <taxon>Bacteria</taxon>
        <taxon>Bacillati</taxon>
        <taxon>Bacillota</taxon>
        <taxon>Bacilli</taxon>
        <taxon>Bacillales</taxon>
        <taxon>Sporolactobacillaceae</taxon>
        <taxon>Sinobaca</taxon>
    </lineage>
</organism>
<dbReference type="AlphaFoldDB" id="A0A419V5N4"/>
<name>A0A419V5N4_9BACL</name>
<reference evidence="4 5" key="1">
    <citation type="submission" date="2018-09" db="EMBL/GenBank/DDBJ databases">
        <title>Genomic Encyclopedia of Archaeal and Bacterial Type Strains, Phase II (KMG-II): from individual species to whole genera.</title>
        <authorList>
            <person name="Goeker M."/>
        </authorList>
    </citation>
    <scope>NUCLEOTIDE SEQUENCE [LARGE SCALE GENOMIC DNA]</scope>
    <source>
        <strain evidence="4 5">DSM 17008</strain>
    </source>
</reference>
<comment type="caution">
    <text evidence="4">The sequence shown here is derived from an EMBL/GenBank/DDBJ whole genome shotgun (WGS) entry which is preliminary data.</text>
</comment>
<dbReference type="InterPro" id="IPR009242">
    <property type="entry name" value="DUF896"/>
</dbReference>
<keyword evidence="5" id="KW-1185">Reference proteome</keyword>
<accession>A0A419V5N4</accession>
<dbReference type="EMBL" id="RAPK01000007">
    <property type="protein sequence ID" value="RKD75280.1"/>
    <property type="molecule type" value="Genomic_DNA"/>
</dbReference>